<dbReference type="Proteomes" id="UP001338125">
    <property type="component" value="Unassembled WGS sequence"/>
</dbReference>
<gene>
    <name evidence="1" type="ORF">PT974_10218</name>
</gene>
<name>A0ABR0S9R4_9HYPO</name>
<protein>
    <submittedName>
        <fullName evidence="1">Uncharacterized protein</fullName>
    </submittedName>
</protein>
<evidence type="ECO:0000313" key="2">
    <source>
        <dbReference type="Proteomes" id="UP001338125"/>
    </source>
</evidence>
<proteinExistence type="predicted"/>
<sequence>MCPNPAFRPFAPLRASQTSCTKRQLSHTIFGKLSRVALLVTLSKATPFNCFAIFLGRESRASAHDSSGVLLGVENLSDEFAGDKAIGSNFDMEAQGEISQPQQSGNAWYCHVLILLTVSGPQELHSNAARGALRRIKAT</sequence>
<accession>A0ABR0S9R4</accession>
<organism evidence="1 2">
    <name type="scientific">Cladobotryum mycophilum</name>
    <dbReference type="NCBI Taxonomy" id="491253"/>
    <lineage>
        <taxon>Eukaryota</taxon>
        <taxon>Fungi</taxon>
        <taxon>Dikarya</taxon>
        <taxon>Ascomycota</taxon>
        <taxon>Pezizomycotina</taxon>
        <taxon>Sordariomycetes</taxon>
        <taxon>Hypocreomycetidae</taxon>
        <taxon>Hypocreales</taxon>
        <taxon>Hypocreaceae</taxon>
        <taxon>Cladobotryum</taxon>
    </lineage>
</organism>
<evidence type="ECO:0000313" key="1">
    <source>
        <dbReference type="EMBL" id="KAK5988729.1"/>
    </source>
</evidence>
<reference evidence="1 2" key="1">
    <citation type="submission" date="2024-01" db="EMBL/GenBank/DDBJ databases">
        <title>Complete genome of Cladobotryum mycophilum ATHUM6906.</title>
        <authorList>
            <person name="Christinaki A.C."/>
            <person name="Myridakis A.I."/>
            <person name="Kouvelis V.N."/>
        </authorList>
    </citation>
    <scope>NUCLEOTIDE SEQUENCE [LARGE SCALE GENOMIC DNA]</scope>
    <source>
        <strain evidence="1 2">ATHUM6906</strain>
    </source>
</reference>
<dbReference type="EMBL" id="JAVFKD010000015">
    <property type="protein sequence ID" value="KAK5988729.1"/>
    <property type="molecule type" value="Genomic_DNA"/>
</dbReference>
<comment type="caution">
    <text evidence="1">The sequence shown here is derived from an EMBL/GenBank/DDBJ whole genome shotgun (WGS) entry which is preliminary data.</text>
</comment>
<keyword evidence="2" id="KW-1185">Reference proteome</keyword>